<feature type="compositionally biased region" description="Gly residues" evidence="1">
    <location>
        <begin position="34"/>
        <end position="46"/>
    </location>
</feature>
<evidence type="ECO:0000313" key="3">
    <source>
        <dbReference type="Proteomes" id="UP000197138"/>
    </source>
</evidence>
<reference evidence="3" key="1">
    <citation type="journal article" date="2017" name="Plant J.">
        <title>The pomegranate (Punica granatum L.) genome and the genomics of punicalagin biosynthesis.</title>
        <authorList>
            <person name="Qin G."/>
            <person name="Xu C."/>
            <person name="Ming R."/>
            <person name="Tang H."/>
            <person name="Guyot R."/>
            <person name="Kramer E.M."/>
            <person name="Hu Y."/>
            <person name="Yi X."/>
            <person name="Qi Y."/>
            <person name="Xu X."/>
            <person name="Gao Z."/>
            <person name="Pan H."/>
            <person name="Jian J."/>
            <person name="Tian Y."/>
            <person name="Yue Z."/>
            <person name="Xu Y."/>
        </authorList>
    </citation>
    <scope>NUCLEOTIDE SEQUENCE [LARGE SCALE GENOMIC DNA]</scope>
    <source>
        <strain evidence="3">cv. Dabenzi</strain>
    </source>
</reference>
<dbReference type="AlphaFoldDB" id="A0A218W0X4"/>
<feature type="region of interest" description="Disordered" evidence="1">
    <location>
        <begin position="173"/>
        <end position="296"/>
    </location>
</feature>
<evidence type="ECO:0000256" key="1">
    <source>
        <dbReference type="SAM" id="MobiDB-lite"/>
    </source>
</evidence>
<feature type="region of interest" description="Disordered" evidence="1">
    <location>
        <begin position="134"/>
        <end position="159"/>
    </location>
</feature>
<feature type="compositionally biased region" description="Basic and acidic residues" evidence="1">
    <location>
        <begin position="269"/>
        <end position="286"/>
    </location>
</feature>
<dbReference type="EMBL" id="MTKT01005554">
    <property type="protein sequence ID" value="OWM66474.1"/>
    <property type="molecule type" value="Genomic_DNA"/>
</dbReference>
<evidence type="ECO:0000313" key="2">
    <source>
        <dbReference type="EMBL" id="OWM66474.1"/>
    </source>
</evidence>
<dbReference type="PANTHER" id="PTHR47911:SF1">
    <property type="entry name" value="OS06G0664400 PROTEIN"/>
    <property type="match status" value="1"/>
</dbReference>
<comment type="caution">
    <text evidence="2">The sequence shown here is derived from an EMBL/GenBank/DDBJ whole genome shotgun (WGS) entry which is preliminary data.</text>
</comment>
<accession>A0A218W0X4</accession>
<organism evidence="2 3">
    <name type="scientific">Punica granatum</name>
    <name type="common">Pomegranate</name>
    <dbReference type="NCBI Taxonomy" id="22663"/>
    <lineage>
        <taxon>Eukaryota</taxon>
        <taxon>Viridiplantae</taxon>
        <taxon>Streptophyta</taxon>
        <taxon>Embryophyta</taxon>
        <taxon>Tracheophyta</taxon>
        <taxon>Spermatophyta</taxon>
        <taxon>Magnoliopsida</taxon>
        <taxon>eudicotyledons</taxon>
        <taxon>Gunneridae</taxon>
        <taxon>Pentapetalae</taxon>
        <taxon>rosids</taxon>
        <taxon>malvids</taxon>
        <taxon>Myrtales</taxon>
        <taxon>Lythraceae</taxon>
        <taxon>Punica</taxon>
    </lineage>
</organism>
<gene>
    <name evidence="2" type="ORF">CDL15_Pgr013691</name>
</gene>
<feature type="compositionally biased region" description="Gly residues" evidence="1">
    <location>
        <begin position="233"/>
        <end position="268"/>
    </location>
</feature>
<dbReference type="PANTHER" id="PTHR47911">
    <property type="entry name" value="HYDROXYPROLINE-RICH GLYCOPROTEIN-LIKE"/>
    <property type="match status" value="1"/>
</dbReference>
<protein>
    <submittedName>
        <fullName evidence="2">Uncharacterized protein</fullName>
    </submittedName>
</protein>
<dbReference type="Proteomes" id="UP000197138">
    <property type="component" value="Unassembled WGS sequence"/>
</dbReference>
<name>A0A218W0X4_PUNGR</name>
<feature type="region of interest" description="Disordered" evidence="1">
    <location>
        <begin position="30"/>
        <end position="103"/>
    </location>
</feature>
<proteinExistence type="predicted"/>
<feature type="region of interest" description="Disordered" evidence="1">
    <location>
        <begin position="498"/>
        <end position="517"/>
    </location>
</feature>
<sequence length="517" mass="55457">MRGTIGRRLPYCSSSFTSNASARQTLVLFSTSSSGGGGGRGRGRGGPARFEFTVPDDESSSTGFDLGAPAPGKPFPEDDAAPPGLGHGRGRPAPASPTLPSFSSFVATVGRGRGRAQQPPADSDFKKPIFFKKEEGPPKWAAPPSDAGISEPPAEAKEEGLNRKISAGIISALSGAGRGKTVQQPGPEHPVEENRHLGPRPPGAHSGVIHRNSAKRTVGILSGDGPEGSTVSGRGGGGRGRWTGFQGGRGFRGRGQGRGAFGRGGRGGASRERWERDAVNEDSKEGSEDEDGLYLGNKADGEEFANRMGVERMNMLTEAFEEIGDRVLPSPAIEQHLDAFHTNCLIEFEPEYLMEEFGTNPDIDEKPPIPLREALEKMKPFLMKYEGIESQEEWEEVVKATMDQVPLMKEIVDYYSGPDRVTAKQQQQELERVAKTIPQSAPASVKRFADRAVLTLQGRWRPSIAHGVPQSKEAVVLHDIGMDRIIACSSIRVSSGHPAFDGKESAFDSEESGLGFE</sequence>